<dbReference type="EMBL" id="JBIRGQ010000015">
    <property type="protein sequence ID" value="MFH8551773.1"/>
    <property type="molecule type" value="Genomic_DNA"/>
</dbReference>
<dbReference type="Proteomes" id="UP001610818">
    <property type="component" value="Unassembled WGS sequence"/>
</dbReference>
<comment type="caution">
    <text evidence="2">The sequence shown here is derived from an EMBL/GenBank/DDBJ whole genome shotgun (WGS) entry which is preliminary data.</text>
</comment>
<keyword evidence="3" id="KW-1185">Reference proteome</keyword>
<evidence type="ECO:0000313" key="2">
    <source>
        <dbReference type="EMBL" id="MFH8551773.1"/>
    </source>
</evidence>
<sequence>MIILDTGVLRGLGLKSSFAELLRAIKESGVEKVAVPWMVLEELAAQQALKYLEAHTRAREAMEQLAKATPWPTARTAPKVDADAVREHWRREYRSLVEVIEPNPQVLSEGLYREANLLAPAHVVTAKTRPVKIGARDSVIWLSAIEYARSHAEETVYFVSGNTRDFGDAESRPPLLDEDLSGVDDRFIHLTSIDDVIQRFAMPVKPDMDWYESALRQAAVVAALKLAAKDLLARESDELLLPSPRRRPYTGRAWEDPWAGLQLADEAPESSEQTVEWMEWADTPQIEAFSISDAKSYEIGGQIGHIWSTANVRLLLHGTAFDHFYDTQQISCLWDTRIMFSYDESPVVLSHSRPRAYTDEERLATTDLYPEFPF</sequence>
<protein>
    <submittedName>
        <fullName evidence="2">PIN domain-containing protein</fullName>
    </submittedName>
</protein>
<name>A0ABW7R3C4_9ACTN</name>
<proteinExistence type="predicted"/>
<evidence type="ECO:0000259" key="1">
    <source>
        <dbReference type="Pfam" id="PF16289"/>
    </source>
</evidence>
<dbReference type="RefSeq" id="WP_397718845.1">
    <property type="nucleotide sequence ID" value="NZ_JBIRGN010000015.1"/>
</dbReference>
<feature type="domain" description="DUF4935" evidence="1">
    <location>
        <begin position="2"/>
        <end position="166"/>
    </location>
</feature>
<reference evidence="2 3" key="1">
    <citation type="submission" date="2024-10" db="EMBL/GenBank/DDBJ databases">
        <title>The Natural Products Discovery Center: Release of the First 8490 Sequenced Strains for Exploring Actinobacteria Biosynthetic Diversity.</title>
        <authorList>
            <person name="Kalkreuter E."/>
            <person name="Kautsar S.A."/>
            <person name="Yang D."/>
            <person name="Bader C.D."/>
            <person name="Teijaro C.N."/>
            <person name="Fluegel L."/>
            <person name="Davis C.M."/>
            <person name="Simpson J.R."/>
            <person name="Lauterbach L."/>
            <person name="Steele A.D."/>
            <person name="Gui C."/>
            <person name="Meng S."/>
            <person name="Li G."/>
            <person name="Viehrig K."/>
            <person name="Ye F."/>
            <person name="Su P."/>
            <person name="Kiefer A.F."/>
            <person name="Nichols A."/>
            <person name="Cepeda A.J."/>
            <person name="Yan W."/>
            <person name="Fan B."/>
            <person name="Jiang Y."/>
            <person name="Adhikari A."/>
            <person name="Zheng C.-J."/>
            <person name="Schuster L."/>
            <person name="Cowan T.M."/>
            <person name="Smanski M.J."/>
            <person name="Chevrette M.G."/>
            <person name="De Carvalho L.P.S."/>
            <person name="Shen B."/>
        </authorList>
    </citation>
    <scope>NUCLEOTIDE SEQUENCE [LARGE SCALE GENOMIC DNA]</scope>
    <source>
        <strain evidence="2 3">NPDC017990</strain>
    </source>
</reference>
<dbReference type="Pfam" id="PF16289">
    <property type="entry name" value="PIN_12"/>
    <property type="match status" value="1"/>
</dbReference>
<accession>A0ABW7R3C4</accession>
<evidence type="ECO:0000313" key="3">
    <source>
        <dbReference type="Proteomes" id="UP001610818"/>
    </source>
</evidence>
<gene>
    <name evidence="2" type="ORF">ACH4F9_43035</name>
</gene>
<dbReference type="InterPro" id="IPR032557">
    <property type="entry name" value="DUF4935"/>
</dbReference>
<organism evidence="2 3">
    <name type="scientific">Streptomyces longisporoflavus</name>
    <dbReference type="NCBI Taxonomy" id="28044"/>
    <lineage>
        <taxon>Bacteria</taxon>
        <taxon>Bacillati</taxon>
        <taxon>Actinomycetota</taxon>
        <taxon>Actinomycetes</taxon>
        <taxon>Kitasatosporales</taxon>
        <taxon>Streptomycetaceae</taxon>
        <taxon>Streptomyces</taxon>
    </lineage>
</organism>